<keyword evidence="1" id="KW-0808">Transferase</keyword>
<dbReference type="InterPro" id="IPR011004">
    <property type="entry name" value="Trimer_LpxA-like_sf"/>
</dbReference>
<evidence type="ECO:0000256" key="2">
    <source>
        <dbReference type="ARBA" id="ARBA00022737"/>
    </source>
</evidence>
<evidence type="ECO:0008006" key="5">
    <source>
        <dbReference type="Google" id="ProtNLM"/>
    </source>
</evidence>
<dbReference type="InterPro" id="IPR001451">
    <property type="entry name" value="Hexapep"/>
</dbReference>
<keyword evidence="2" id="KW-0677">Repeat</keyword>
<keyword evidence="4" id="KW-1185">Reference proteome</keyword>
<dbReference type="EMBL" id="RJSE01000001">
    <property type="protein sequence ID" value="RNL66169.1"/>
    <property type="molecule type" value="Genomic_DNA"/>
</dbReference>
<dbReference type="Pfam" id="PF00132">
    <property type="entry name" value="Hexapep"/>
    <property type="match status" value="1"/>
</dbReference>
<dbReference type="PANTHER" id="PTHR43300:SF11">
    <property type="entry name" value="ACETYLTRANSFERASE RV3034C-RELATED"/>
    <property type="match status" value="1"/>
</dbReference>
<gene>
    <name evidence="3" type="ORF">EFK50_00635</name>
</gene>
<proteinExistence type="predicted"/>
<name>A0A3N0CS30_9ACTN</name>
<reference evidence="3 4" key="1">
    <citation type="submission" date="2018-11" db="EMBL/GenBank/DDBJ databases">
        <authorList>
            <person name="Li F."/>
        </authorList>
    </citation>
    <scope>NUCLEOTIDE SEQUENCE [LARGE SCALE GENOMIC DNA]</scope>
    <source>
        <strain evidence="3 4">Gsoil 097</strain>
    </source>
</reference>
<accession>A0A3N0CS30</accession>
<evidence type="ECO:0000313" key="4">
    <source>
        <dbReference type="Proteomes" id="UP000267128"/>
    </source>
</evidence>
<organism evidence="3 4">
    <name type="scientific">Nocardioides marmoriginsengisoli</name>
    <dbReference type="NCBI Taxonomy" id="661483"/>
    <lineage>
        <taxon>Bacteria</taxon>
        <taxon>Bacillati</taxon>
        <taxon>Actinomycetota</taxon>
        <taxon>Actinomycetes</taxon>
        <taxon>Propionibacteriales</taxon>
        <taxon>Nocardioidaceae</taxon>
        <taxon>Nocardioides</taxon>
    </lineage>
</organism>
<dbReference type="Proteomes" id="UP000267128">
    <property type="component" value="Unassembled WGS sequence"/>
</dbReference>
<comment type="caution">
    <text evidence="3">The sequence shown here is derived from an EMBL/GenBank/DDBJ whole genome shotgun (WGS) entry which is preliminary data.</text>
</comment>
<dbReference type="Gene3D" id="2.160.10.10">
    <property type="entry name" value="Hexapeptide repeat proteins"/>
    <property type="match status" value="1"/>
</dbReference>
<sequence length="223" mass="24677">MQPKPPKGLRARLNAKLKARVRYWVDGAEIVHWDDPRQRITWDAPSYPTVKLLESFRGKGSAVHLGAYSGMHYTAVVITGGQHHLDWVSIMHAHEEDGQWSVQEENLIERGPVQVGSDVWVGFEALIMSGVTIGHGAVVGARAVVASDVEPYSVVVGNPARHVKYRFDEPTREALLRICWWDWDKRKVAAHKDQIHGPEVAAFVAAHDPALGTPSCPVCAAGW</sequence>
<evidence type="ECO:0000256" key="1">
    <source>
        <dbReference type="ARBA" id="ARBA00022679"/>
    </source>
</evidence>
<evidence type="ECO:0000313" key="3">
    <source>
        <dbReference type="EMBL" id="RNL66169.1"/>
    </source>
</evidence>
<dbReference type="InterPro" id="IPR050179">
    <property type="entry name" value="Trans_hexapeptide_repeat"/>
</dbReference>
<dbReference type="GO" id="GO:0016740">
    <property type="term" value="F:transferase activity"/>
    <property type="evidence" value="ECO:0007669"/>
    <property type="project" value="UniProtKB-KW"/>
</dbReference>
<protein>
    <recommendedName>
        <fullName evidence="5">Antibiotic acetyltransferase</fullName>
    </recommendedName>
</protein>
<dbReference type="AlphaFoldDB" id="A0A3N0CS30"/>
<dbReference type="PROSITE" id="PS00101">
    <property type="entry name" value="HEXAPEP_TRANSFERASES"/>
    <property type="match status" value="1"/>
</dbReference>
<dbReference type="InterPro" id="IPR018357">
    <property type="entry name" value="Hexapep_transf_CS"/>
</dbReference>
<dbReference type="SUPFAM" id="SSF51161">
    <property type="entry name" value="Trimeric LpxA-like enzymes"/>
    <property type="match status" value="1"/>
</dbReference>
<dbReference type="PANTHER" id="PTHR43300">
    <property type="entry name" value="ACETYLTRANSFERASE"/>
    <property type="match status" value="1"/>
</dbReference>